<dbReference type="InterPro" id="IPR052731">
    <property type="entry name" value="B_subtilis_Trans_State_Reg"/>
</dbReference>
<sequence length="82" mass="9099">MKSTGIVRKVDQLGRIVIPKELRDTLGIDQKSPLEIFTSEDTIILGKYEPQCAICGNAKGTREFKGKLICNNCIAYIKEAGR</sequence>
<evidence type="ECO:0000313" key="3">
    <source>
        <dbReference type="EMBL" id="ETA80015.1"/>
    </source>
</evidence>
<dbReference type="Gene3D" id="2.10.260.10">
    <property type="match status" value="1"/>
</dbReference>
<dbReference type="InterPro" id="IPR037914">
    <property type="entry name" value="SpoVT-AbrB_sf"/>
</dbReference>
<dbReference type="NCBIfam" id="TIGR01439">
    <property type="entry name" value="lp_hng_hel_AbrB"/>
    <property type="match status" value="1"/>
</dbReference>
<comment type="caution">
    <text evidence="3">The sequence shown here is derived from an EMBL/GenBank/DDBJ whole genome shotgun (WGS) entry which is preliminary data.</text>
</comment>
<protein>
    <submittedName>
        <fullName evidence="3">AbrB family transcriptional regulator</fullName>
    </submittedName>
</protein>
<dbReference type="SUPFAM" id="SSF89447">
    <property type="entry name" value="AbrB/MazE/MraZ-like"/>
    <property type="match status" value="1"/>
</dbReference>
<dbReference type="GO" id="GO:0003677">
    <property type="term" value="F:DNA binding"/>
    <property type="evidence" value="ECO:0007669"/>
    <property type="project" value="UniProtKB-UniRule"/>
</dbReference>
<accession>V7I193</accession>
<keyword evidence="4" id="KW-1185">Reference proteome</keyword>
<evidence type="ECO:0000256" key="1">
    <source>
        <dbReference type="PROSITE-ProRule" id="PRU01076"/>
    </source>
</evidence>
<dbReference type="PATRIC" id="fig|994573.3.peg.2638"/>
<organism evidence="3 4">
    <name type="scientific">Youngiibacter fragilis 232.1</name>
    <dbReference type="NCBI Taxonomy" id="994573"/>
    <lineage>
        <taxon>Bacteria</taxon>
        <taxon>Bacillati</taxon>
        <taxon>Bacillota</taxon>
        <taxon>Clostridia</taxon>
        <taxon>Eubacteriales</taxon>
        <taxon>Clostridiaceae</taxon>
        <taxon>Youngiibacter</taxon>
    </lineage>
</organism>
<dbReference type="eggNOG" id="COG2002">
    <property type="taxonomic scope" value="Bacteria"/>
</dbReference>
<evidence type="ECO:0000313" key="4">
    <source>
        <dbReference type="Proteomes" id="UP000017747"/>
    </source>
</evidence>
<dbReference type="AlphaFoldDB" id="V7I193"/>
<dbReference type="Proteomes" id="UP000017747">
    <property type="component" value="Unassembled WGS sequence"/>
</dbReference>
<proteinExistence type="predicted"/>
<feature type="domain" description="SpoVT-AbrB" evidence="2">
    <location>
        <begin position="5"/>
        <end position="50"/>
    </location>
</feature>
<keyword evidence="1" id="KW-0238">DNA-binding</keyword>
<dbReference type="Pfam" id="PF04014">
    <property type="entry name" value="MazE_antitoxin"/>
    <property type="match status" value="1"/>
</dbReference>
<dbReference type="STRING" id="994573.T472_0214050"/>
<dbReference type="SMART" id="SM00966">
    <property type="entry name" value="SpoVT_AbrB"/>
    <property type="match status" value="1"/>
</dbReference>
<name>V7I193_9CLOT</name>
<dbReference type="EMBL" id="AXUN02000193">
    <property type="protein sequence ID" value="ETA80015.1"/>
    <property type="molecule type" value="Genomic_DNA"/>
</dbReference>
<dbReference type="PANTHER" id="PTHR36432">
    <property type="match status" value="1"/>
</dbReference>
<dbReference type="RefSeq" id="WP_023387911.1">
    <property type="nucleotide sequence ID" value="NZ_AXUN02000193.1"/>
</dbReference>
<dbReference type="InterPro" id="IPR007159">
    <property type="entry name" value="SpoVT-AbrB_dom"/>
</dbReference>
<dbReference type="PROSITE" id="PS51740">
    <property type="entry name" value="SPOVT_ABRB"/>
    <property type="match status" value="1"/>
</dbReference>
<gene>
    <name evidence="3" type="ORF">T472_0214050</name>
</gene>
<reference evidence="3 4" key="1">
    <citation type="journal article" date="2014" name="Genome Announc.">
        <title>Genome Sequence of Youngiibacter fragilis, the Type Strain of the Genus Youngiibacter.</title>
        <authorList>
            <person name="Wawrik C.B."/>
            <person name="Callaghan A.V."/>
            <person name="Stamps B.W."/>
            <person name="Wawrik B."/>
        </authorList>
    </citation>
    <scope>NUCLEOTIDE SEQUENCE [LARGE SCALE GENOMIC DNA]</scope>
    <source>
        <strain evidence="3 4">232.1</strain>
    </source>
</reference>
<evidence type="ECO:0000259" key="2">
    <source>
        <dbReference type="PROSITE" id="PS51740"/>
    </source>
</evidence>
<dbReference type="PANTHER" id="PTHR36432:SF4">
    <property type="entry name" value="TRANSITION STATE REGULATOR ABH-RELATED"/>
    <property type="match status" value="1"/>
</dbReference>